<protein>
    <submittedName>
        <fullName evidence="2">Uncharacterized protein</fullName>
    </submittedName>
</protein>
<proteinExistence type="predicted"/>
<dbReference type="AlphaFoldDB" id="A0A832UNP0"/>
<keyword evidence="1" id="KW-0472">Membrane</keyword>
<dbReference type="EMBL" id="DVAB01000027">
    <property type="protein sequence ID" value="HIK00554.1"/>
    <property type="molecule type" value="Genomic_DNA"/>
</dbReference>
<sequence length="551" mass="61143">MNKKAVLVLSAFTILALLYAVYAADTTAPAVVLISPANGTTTYLNKSNYSYTVTDSSPILWCRLKYGGTIQGVNTTPLINSTNFFYNILVPNGSINWTVECSDNETNIGDATQILNVHYDIIAPTIQITASSFNISEEGLTNFSYIPIDLATGLRECRLFLNNAQKTKTTSPSNGTENSFQEQLEPGVYTWSVNCTDNAGNEGASQLVTTGVKAGIGNLTIDLNAPTEGYVSNTNIFNFQYTPKSSEQITLCGVYFNDTFNLSTKKVANNAVNTFSNVKLNDGIWAWKVECRTLGGIKRNSSSRTVIASYEVLISTYVSVTPHKPDENATDTTGVISFTFTPRSISNIKKCDLLTNNSVRSTKESITPSAINIFPEIDLADGVWLWRIRCINDENKVTSSRTRTLIVSRTVGEEAETDLSKFETITDINALREELPPTGGEKASAKLLVSVILISAGLSFGVFVLSQEKYRGKIFRTVKPPRVYAKEQLKFYIDTHLKKGISEERIKRHLKKYNWSEKDIDKSFEEVYSEIRKAQKTRKIPPPMPPKHKSY</sequence>
<name>A0A832UNP0_9ARCH</name>
<gene>
    <name evidence="2" type="ORF">H1016_03370</name>
</gene>
<accession>A0A832UNP0</accession>
<comment type="caution">
    <text evidence="2">The sequence shown here is derived from an EMBL/GenBank/DDBJ whole genome shotgun (WGS) entry which is preliminary data.</text>
</comment>
<evidence type="ECO:0000313" key="2">
    <source>
        <dbReference type="EMBL" id="HIK00554.1"/>
    </source>
</evidence>
<keyword evidence="1" id="KW-1133">Transmembrane helix</keyword>
<evidence type="ECO:0000313" key="3">
    <source>
        <dbReference type="Proteomes" id="UP000646946"/>
    </source>
</evidence>
<organism evidence="2 3">
    <name type="scientific">Candidatus Naiadarchaeum limnaeum</name>
    <dbReference type="NCBI Taxonomy" id="2756139"/>
    <lineage>
        <taxon>Archaea</taxon>
        <taxon>Candidatus Undinarchaeota</taxon>
        <taxon>Candidatus Undinarchaeia</taxon>
        <taxon>Candidatus Naiadarchaeales</taxon>
        <taxon>Candidatus Naiadarchaeaceae</taxon>
        <taxon>Candidatus Naiadarchaeum</taxon>
    </lineage>
</organism>
<keyword evidence="1" id="KW-0812">Transmembrane</keyword>
<dbReference type="Proteomes" id="UP000646946">
    <property type="component" value="Unassembled WGS sequence"/>
</dbReference>
<evidence type="ECO:0000256" key="1">
    <source>
        <dbReference type="SAM" id="Phobius"/>
    </source>
</evidence>
<reference evidence="2 3" key="1">
    <citation type="journal article" name="Nat. Commun.">
        <title>Undinarchaeota illuminate DPANN phylogeny and the impact of gene transfer on archaeal evolution.</title>
        <authorList>
            <person name="Dombrowski N."/>
            <person name="Williams T.A."/>
            <person name="Sun J."/>
            <person name="Woodcroft B.J."/>
            <person name="Lee J.H."/>
            <person name="Minh B.Q."/>
            <person name="Rinke C."/>
            <person name="Spang A."/>
        </authorList>
    </citation>
    <scope>NUCLEOTIDE SEQUENCE [LARGE SCALE GENOMIC DNA]</scope>
    <source>
        <strain evidence="2">MAG_bin1129</strain>
    </source>
</reference>
<feature type="transmembrane region" description="Helical" evidence="1">
    <location>
        <begin position="447"/>
        <end position="466"/>
    </location>
</feature>
<keyword evidence="3" id="KW-1185">Reference proteome</keyword>